<dbReference type="KEGG" id="pbro:HOP40_29455"/>
<evidence type="ECO:0000259" key="5">
    <source>
        <dbReference type="Pfam" id="PF08450"/>
    </source>
</evidence>
<dbReference type="EMBL" id="CP053564">
    <property type="protein sequence ID" value="QJY49373.1"/>
    <property type="molecule type" value="Genomic_DNA"/>
</dbReference>
<evidence type="ECO:0000256" key="2">
    <source>
        <dbReference type="ARBA" id="ARBA00022801"/>
    </source>
</evidence>
<comment type="similarity">
    <text evidence="1">Belongs to the SMP-30/CGR1 family.</text>
</comment>
<dbReference type="InterPro" id="IPR013658">
    <property type="entry name" value="SGL"/>
</dbReference>
<keyword evidence="4" id="KW-0862">Zinc</keyword>
<dbReference type="InterPro" id="IPR005511">
    <property type="entry name" value="SMP-30"/>
</dbReference>
<name>A0A6M6JQ66_9PSEU</name>
<evidence type="ECO:0000313" key="7">
    <source>
        <dbReference type="Proteomes" id="UP000505377"/>
    </source>
</evidence>
<dbReference type="Gene3D" id="2.120.10.30">
    <property type="entry name" value="TolB, C-terminal domain"/>
    <property type="match status" value="1"/>
</dbReference>
<feature type="binding site" evidence="4">
    <location>
        <position position="196"/>
    </location>
    <ligand>
        <name>a divalent metal cation</name>
        <dbReference type="ChEBI" id="CHEBI:60240"/>
    </ligand>
</feature>
<feature type="binding site" evidence="4">
    <location>
        <position position="17"/>
    </location>
    <ligand>
        <name>a divalent metal cation</name>
        <dbReference type="ChEBI" id="CHEBI:60240"/>
    </ligand>
</feature>
<feature type="active site" description="Proton donor/acceptor" evidence="3">
    <location>
        <position position="196"/>
    </location>
</feature>
<dbReference type="SUPFAM" id="SSF63829">
    <property type="entry name" value="Calcium-dependent phosphotriesterase"/>
    <property type="match status" value="1"/>
</dbReference>
<evidence type="ECO:0000256" key="4">
    <source>
        <dbReference type="PIRSR" id="PIRSR605511-2"/>
    </source>
</evidence>
<reference evidence="6 7" key="1">
    <citation type="submission" date="2020-05" db="EMBL/GenBank/DDBJ databases">
        <authorList>
            <person name="Mo P."/>
        </authorList>
    </citation>
    <scope>NUCLEOTIDE SEQUENCE [LARGE SCALE GENOMIC DNA]</scope>
    <source>
        <strain evidence="6 7">Gen01</strain>
    </source>
</reference>
<keyword evidence="2 6" id="KW-0378">Hydrolase</keyword>
<dbReference type="PRINTS" id="PR01790">
    <property type="entry name" value="SMP30FAMILY"/>
</dbReference>
<feature type="domain" description="SMP-30/Gluconolactonase/LRE-like region" evidence="5">
    <location>
        <begin position="17"/>
        <end position="256"/>
    </location>
</feature>
<dbReference type="InterPro" id="IPR051262">
    <property type="entry name" value="SMP-30/CGR1_Lactonase"/>
</dbReference>
<evidence type="ECO:0000256" key="3">
    <source>
        <dbReference type="PIRSR" id="PIRSR605511-1"/>
    </source>
</evidence>
<dbReference type="PANTHER" id="PTHR47572:SF4">
    <property type="entry name" value="LACTONASE DRP35"/>
    <property type="match status" value="1"/>
</dbReference>
<feature type="binding site" evidence="4">
    <location>
        <position position="149"/>
    </location>
    <ligand>
        <name>a divalent metal cation</name>
        <dbReference type="ChEBI" id="CHEBI:60240"/>
    </ligand>
</feature>
<dbReference type="Pfam" id="PF08450">
    <property type="entry name" value="SGL"/>
    <property type="match status" value="1"/>
</dbReference>
<dbReference type="Proteomes" id="UP000505377">
    <property type="component" value="Chromosome"/>
</dbReference>
<evidence type="ECO:0000256" key="1">
    <source>
        <dbReference type="ARBA" id="ARBA00008853"/>
    </source>
</evidence>
<sequence>MTQHTPTGFASGHRFLESLRWHDARLWASDFFSGKVLTFDADGHATTVTEVPGAPSGLGFLPDGSTLVVSQADATVQRIGADGALSTYADFSDIAGGPGNDLLVTAAGHAYVGNFGFAVGTEDPRPTALAHIDPEGKVHRVEGDVLFPNGMALAPGGVLLLAETFLHRITAFDVAADGSLSRPRAWAQLADGFMPDGIALDDEGGVWFGNALTTGDDAGFYRVVEGGELTDKVPVTGAQAISCAFGDDDLGTLYMACNATTLEDFVQGRSTAVVTTARVGRTGSPAA</sequence>
<dbReference type="PANTHER" id="PTHR47572">
    <property type="entry name" value="LIPOPROTEIN-RELATED"/>
    <property type="match status" value="1"/>
</dbReference>
<dbReference type="AlphaFoldDB" id="A0A6M6JQ66"/>
<proteinExistence type="inferred from homology"/>
<feature type="binding site" evidence="4">
    <location>
        <position position="100"/>
    </location>
    <ligand>
        <name>substrate</name>
    </ligand>
</feature>
<dbReference type="GO" id="GO:0046872">
    <property type="term" value="F:metal ion binding"/>
    <property type="evidence" value="ECO:0007669"/>
    <property type="project" value="UniProtKB-KW"/>
</dbReference>
<accession>A0A6M6JQ66</accession>
<keyword evidence="7" id="KW-1185">Reference proteome</keyword>
<evidence type="ECO:0000313" key="6">
    <source>
        <dbReference type="EMBL" id="QJY49373.1"/>
    </source>
</evidence>
<dbReference type="InterPro" id="IPR011042">
    <property type="entry name" value="6-blade_b-propeller_TolB-like"/>
</dbReference>
<dbReference type="GO" id="GO:0016787">
    <property type="term" value="F:hydrolase activity"/>
    <property type="evidence" value="ECO:0007669"/>
    <property type="project" value="UniProtKB-KW"/>
</dbReference>
<comment type="cofactor">
    <cofactor evidence="4">
        <name>Zn(2+)</name>
        <dbReference type="ChEBI" id="CHEBI:29105"/>
    </cofactor>
    <text evidence="4">Binds 1 divalent metal cation per subunit.</text>
</comment>
<protein>
    <submittedName>
        <fullName evidence="6">5-valerolactone hydrolase</fullName>
    </submittedName>
</protein>
<dbReference type="RefSeq" id="WP_172164972.1">
    <property type="nucleotide sequence ID" value="NZ_CP053564.1"/>
</dbReference>
<keyword evidence="4" id="KW-0479">Metal-binding</keyword>
<gene>
    <name evidence="6" type="ORF">HOP40_29455</name>
</gene>
<organism evidence="6 7">
    <name type="scientific">Pseudonocardia broussonetiae</name>
    <dbReference type="NCBI Taxonomy" id="2736640"/>
    <lineage>
        <taxon>Bacteria</taxon>
        <taxon>Bacillati</taxon>
        <taxon>Actinomycetota</taxon>
        <taxon>Actinomycetes</taxon>
        <taxon>Pseudonocardiales</taxon>
        <taxon>Pseudonocardiaceae</taxon>
        <taxon>Pseudonocardia</taxon>
    </lineage>
</organism>